<dbReference type="Proteomes" id="UP001610446">
    <property type="component" value="Unassembled WGS sequence"/>
</dbReference>
<dbReference type="Pfam" id="PF07859">
    <property type="entry name" value="Abhydrolase_3"/>
    <property type="match status" value="1"/>
</dbReference>
<keyword evidence="5" id="KW-1185">Reference proteome</keyword>
<gene>
    <name evidence="4" type="ORF">BJY01DRAFT_246094</name>
</gene>
<dbReference type="Gene3D" id="3.40.50.1820">
    <property type="entry name" value="alpha/beta hydrolase"/>
    <property type="match status" value="1"/>
</dbReference>
<dbReference type="EMBL" id="JBFXLU010000046">
    <property type="protein sequence ID" value="KAL2848870.1"/>
    <property type="molecule type" value="Genomic_DNA"/>
</dbReference>
<dbReference type="GO" id="GO:0016787">
    <property type="term" value="F:hydrolase activity"/>
    <property type="evidence" value="ECO:0007669"/>
    <property type="project" value="UniProtKB-KW"/>
</dbReference>
<feature type="transmembrane region" description="Helical" evidence="2">
    <location>
        <begin position="20"/>
        <end position="42"/>
    </location>
</feature>
<name>A0ABR4K9A8_9EURO</name>
<comment type="caution">
    <text evidence="4">The sequence shown here is derived from an EMBL/GenBank/DDBJ whole genome shotgun (WGS) entry which is preliminary data.</text>
</comment>
<dbReference type="InterPro" id="IPR029058">
    <property type="entry name" value="AB_hydrolase_fold"/>
</dbReference>
<dbReference type="InterPro" id="IPR013094">
    <property type="entry name" value="AB_hydrolase_3"/>
</dbReference>
<dbReference type="SUPFAM" id="SSF53474">
    <property type="entry name" value="alpha/beta-Hydrolases"/>
    <property type="match status" value="1"/>
</dbReference>
<evidence type="ECO:0000313" key="4">
    <source>
        <dbReference type="EMBL" id="KAL2848870.1"/>
    </source>
</evidence>
<reference evidence="4 5" key="1">
    <citation type="submission" date="2024-07" db="EMBL/GenBank/DDBJ databases">
        <title>Section-level genome sequencing and comparative genomics of Aspergillus sections Usti and Cavernicolus.</title>
        <authorList>
            <consortium name="Lawrence Berkeley National Laboratory"/>
            <person name="Nybo J.L."/>
            <person name="Vesth T.C."/>
            <person name="Theobald S."/>
            <person name="Frisvad J.C."/>
            <person name="Larsen T.O."/>
            <person name="Kjaerboelling I."/>
            <person name="Rothschild-Mancinelli K."/>
            <person name="Lyhne E.K."/>
            <person name="Kogle M.E."/>
            <person name="Barry K."/>
            <person name="Clum A."/>
            <person name="Na H."/>
            <person name="Ledsgaard L."/>
            <person name="Lin J."/>
            <person name="Lipzen A."/>
            <person name="Kuo A."/>
            <person name="Riley R."/>
            <person name="Mondo S."/>
            <person name="Labutti K."/>
            <person name="Haridas S."/>
            <person name="Pangalinan J."/>
            <person name="Salamov A.A."/>
            <person name="Simmons B.A."/>
            <person name="Magnuson J.K."/>
            <person name="Chen J."/>
            <person name="Drula E."/>
            <person name="Henrissat B."/>
            <person name="Wiebenga A."/>
            <person name="Lubbers R.J."/>
            <person name="Gomes A.C."/>
            <person name="Makela M.R."/>
            <person name="Stajich J."/>
            <person name="Grigoriev I.V."/>
            <person name="Mortensen U.H."/>
            <person name="De Vries R.P."/>
            <person name="Baker S.E."/>
            <person name="Andersen M.R."/>
        </authorList>
    </citation>
    <scope>NUCLEOTIDE SEQUENCE [LARGE SCALE GENOMIC DNA]</scope>
    <source>
        <strain evidence="4 5">CBS 123904</strain>
    </source>
</reference>
<organism evidence="4 5">
    <name type="scientific">Aspergillus pseudoustus</name>
    <dbReference type="NCBI Taxonomy" id="1810923"/>
    <lineage>
        <taxon>Eukaryota</taxon>
        <taxon>Fungi</taxon>
        <taxon>Dikarya</taxon>
        <taxon>Ascomycota</taxon>
        <taxon>Pezizomycotina</taxon>
        <taxon>Eurotiomycetes</taxon>
        <taxon>Eurotiomycetidae</taxon>
        <taxon>Eurotiales</taxon>
        <taxon>Aspergillaceae</taxon>
        <taxon>Aspergillus</taxon>
        <taxon>Aspergillus subgen. Nidulantes</taxon>
    </lineage>
</organism>
<keyword evidence="2" id="KW-1133">Transmembrane helix</keyword>
<feature type="domain" description="Alpha/beta hydrolase fold-3" evidence="3">
    <location>
        <begin position="118"/>
        <end position="332"/>
    </location>
</feature>
<accession>A0ABR4K9A8</accession>
<dbReference type="InterPro" id="IPR050300">
    <property type="entry name" value="GDXG_lipolytic_enzyme"/>
</dbReference>
<keyword evidence="1 4" id="KW-0378">Hydrolase</keyword>
<proteinExistence type="predicted"/>
<evidence type="ECO:0000313" key="5">
    <source>
        <dbReference type="Proteomes" id="UP001610446"/>
    </source>
</evidence>
<evidence type="ECO:0000256" key="1">
    <source>
        <dbReference type="ARBA" id="ARBA00022801"/>
    </source>
</evidence>
<evidence type="ECO:0000259" key="3">
    <source>
        <dbReference type="Pfam" id="PF07859"/>
    </source>
</evidence>
<keyword evidence="2" id="KW-0812">Transmembrane</keyword>
<dbReference type="PANTHER" id="PTHR48081">
    <property type="entry name" value="AB HYDROLASE SUPERFAMILY PROTEIN C4A8.06C"/>
    <property type="match status" value="1"/>
</dbReference>
<keyword evidence="2" id="KW-0472">Membrane</keyword>
<evidence type="ECO:0000256" key="2">
    <source>
        <dbReference type="SAM" id="Phobius"/>
    </source>
</evidence>
<protein>
    <submittedName>
        <fullName evidence="4">Alpha/beta hydrolase fold-domain-containing protein</fullName>
    </submittedName>
</protein>
<dbReference type="PANTHER" id="PTHR48081:SF31">
    <property type="entry name" value="STERYL ACETYL HYDROLASE MUG81-RELATED"/>
    <property type="match status" value="1"/>
</dbReference>
<sequence length="359" mass="39448">MASTGVHAGEFTSLTIPEKLGLVYSLCVLIIYKVLAGVMTLFRDRKTTRSWEHEVRNRTARYLMASTSTRQLQAIFPNTASTVAAACKELNLSVQVEHVGKMGAKLHWIGHGDTNQVLFYIHGGGFGLSPNPGHVRFAVKCRDKMQARGARISVAFLEYGLTPTTKYPSQYVQALDALSSILKRGYNSSDIVAAGDSAGGNICLAVMSLLRHPTPLVPHVTLEAPIRGLVLICPWVSFDSNSASYLENAARDVIFPGQMHDWANAFTSPSERNEYSEPIRASAGWWRGIPTEQTLIVCGNDEVFKDDIQRLGMTMAKAGLDVQISTCSKQIHIDCILDEQYSLDAGPMSQAIWDWLVSL</sequence>